<evidence type="ECO:0000256" key="2">
    <source>
        <dbReference type="ARBA" id="ARBA00004696"/>
    </source>
</evidence>
<dbReference type="PROSITE" id="PS00614">
    <property type="entry name" value="IGPS"/>
    <property type="match status" value="1"/>
</dbReference>
<dbReference type="PANTHER" id="PTHR22854">
    <property type="entry name" value="TRYPTOPHAN BIOSYNTHESIS PROTEIN"/>
    <property type="match status" value="1"/>
</dbReference>
<comment type="pathway">
    <text evidence="2 8">Amino-acid biosynthesis; L-tryptophan biosynthesis; L-tryptophan from chorismate: step 4/5.</text>
</comment>
<dbReference type="InterPro" id="IPR011060">
    <property type="entry name" value="RibuloseP-bd_barrel"/>
</dbReference>
<feature type="domain" description="Indole-3-glycerol phosphate synthase" evidence="9">
    <location>
        <begin position="2"/>
        <end position="248"/>
    </location>
</feature>
<comment type="catalytic activity">
    <reaction evidence="1 8">
        <text>1-(2-carboxyphenylamino)-1-deoxy-D-ribulose 5-phosphate + H(+) = (1S,2R)-1-C-(indol-3-yl)glycerol 3-phosphate + CO2 + H2O</text>
        <dbReference type="Rhea" id="RHEA:23476"/>
        <dbReference type="ChEBI" id="CHEBI:15377"/>
        <dbReference type="ChEBI" id="CHEBI:15378"/>
        <dbReference type="ChEBI" id="CHEBI:16526"/>
        <dbReference type="ChEBI" id="CHEBI:58613"/>
        <dbReference type="ChEBI" id="CHEBI:58866"/>
        <dbReference type="EC" id="4.1.1.48"/>
    </reaction>
</comment>
<reference evidence="10 11" key="1">
    <citation type="submission" date="2021-01" db="EMBL/GenBank/DDBJ databases">
        <title>Genomic Encyclopedia of Type Strains, Phase IV (KMG-IV): sequencing the most valuable type-strain genomes for metagenomic binning, comparative biology and taxonomic classification.</title>
        <authorList>
            <person name="Goeker M."/>
        </authorList>
    </citation>
    <scope>NUCLEOTIDE SEQUENCE [LARGE SCALE GENOMIC DNA]</scope>
    <source>
        <strain evidence="10 11">DSM 25540</strain>
    </source>
</reference>
<dbReference type="NCBIfam" id="NF001377">
    <property type="entry name" value="PRK00278.2-4"/>
    <property type="match status" value="1"/>
</dbReference>
<dbReference type="InterPro" id="IPR001468">
    <property type="entry name" value="Indole-3-GlycerolPSynthase_CS"/>
</dbReference>
<keyword evidence="3 8" id="KW-0028">Amino-acid biosynthesis</keyword>
<dbReference type="InterPro" id="IPR013785">
    <property type="entry name" value="Aldolase_TIM"/>
</dbReference>
<evidence type="ECO:0000256" key="4">
    <source>
        <dbReference type="ARBA" id="ARBA00022793"/>
    </source>
</evidence>
<gene>
    <name evidence="8" type="primary">trpC</name>
    <name evidence="10" type="ORF">JOD17_002617</name>
</gene>
<dbReference type="HAMAP" id="MF_00134_B">
    <property type="entry name" value="IGPS_B"/>
    <property type="match status" value="1"/>
</dbReference>
<name>A0ABS2PFB6_9BACL</name>
<evidence type="ECO:0000256" key="8">
    <source>
        <dbReference type="HAMAP-Rule" id="MF_00134"/>
    </source>
</evidence>
<evidence type="ECO:0000256" key="7">
    <source>
        <dbReference type="ARBA" id="ARBA00023239"/>
    </source>
</evidence>
<dbReference type="Pfam" id="PF00218">
    <property type="entry name" value="IGPS"/>
    <property type="match status" value="1"/>
</dbReference>
<accession>A0ABS2PFB6</accession>
<dbReference type="InterPro" id="IPR045186">
    <property type="entry name" value="Indole-3-glycerol_P_synth"/>
</dbReference>
<protein>
    <recommendedName>
        <fullName evidence="8">Indole-3-glycerol phosphate synthase</fullName>
        <shortName evidence="8">IGPS</shortName>
        <ecNumber evidence="8">4.1.1.48</ecNumber>
    </recommendedName>
</protein>
<keyword evidence="4 8" id="KW-0210">Decarboxylase</keyword>
<evidence type="ECO:0000256" key="3">
    <source>
        <dbReference type="ARBA" id="ARBA00022605"/>
    </source>
</evidence>
<evidence type="ECO:0000313" key="10">
    <source>
        <dbReference type="EMBL" id="MBM7633523.1"/>
    </source>
</evidence>
<evidence type="ECO:0000256" key="6">
    <source>
        <dbReference type="ARBA" id="ARBA00023141"/>
    </source>
</evidence>
<keyword evidence="5 8" id="KW-0822">Tryptophan biosynthesis</keyword>
<dbReference type="PANTHER" id="PTHR22854:SF2">
    <property type="entry name" value="INDOLE-3-GLYCEROL-PHOSPHATE SYNTHASE"/>
    <property type="match status" value="1"/>
</dbReference>
<dbReference type="InterPro" id="IPR013798">
    <property type="entry name" value="Indole-3-glycerol_P_synth_dom"/>
</dbReference>
<comment type="caution">
    <text evidence="10">The sequence shown here is derived from an EMBL/GenBank/DDBJ whole genome shotgun (WGS) entry which is preliminary data.</text>
</comment>
<dbReference type="EC" id="4.1.1.48" evidence="8"/>
<dbReference type="CDD" id="cd00331">
    <property type="entry name" value="IGPS"/>
    <property type="match status" value="1"/>
</dbReference>
<proteinExistence type="inferred from homology"/>
<evidence type="ECO:0000313" key="11">
    <source>
        <dbReference type="Proteomes" id="UP000741863"/>
    </source>
</evidence>
<dbReference type="EMBL" id="JAFBEC010000007">
    <property type="protein sequence ID" value="MBM7633523.1"/>
    <property type="molecule type" value="Genomic_DNA"/>
</dbReference>
<dbReference type="SUPFAM" id="SSF51366">
    <property type="entry name" value="Ribulose-phoshate binding barrel"/>
    <property type="match status" value="1"/>
</dbReference>
<evidence type="ECO:0000259" key="9">
    <source>
        <dbReference type="Pfam" id="PF00218"/>
    </source>
</evidence>
<dbReference type="Proteomes" id="UP000741863">
    <property type="component" value="Unassembled WGS sequence"/>
</dbReference>
<comment type="similarity">
    <text evidence="8">Belongs to the TrpC family.</text>
</comment>
<keyword evidence="7 8" id="KW-0456">Lyase</keyword>
<dbReference type="Gene3D" id="3.20.20.70">
    <property type="entry name" value="Aldolase class I"/>
    <property type="match status" value="1"/>
</dbReference>
<keyword evidence="11" id="KW-1185">Reference proteome</keyword>
<organism evidence="10 11">
    <name type="scientific">Geomicrobium sediminis</name>
    <dbReference type="NCBI Taxonomy" id="1347788"/>
    <lineage>
        <taxon>Bacteria</taxon>
        <taxon>Bacillati</taxon>
        <taxon>Bacillota</taxon>
        <taxon>Bacilli</taxon>
        <taxon>Bacillales</taxon>
        <taxon>Geomicrobium</taxon>
    </lineage>
</organism>
<evidence type="ECO:0000256" key="1">
    <source>
        <dbReference type="ARBA" id="ARBA00001633"/>
    </source>
</evidence>
<keyword evidence="6 8" id="KW-0057">Aromatic amino acid biosynthesis</keyword>
<evidence type="ECO:0000256" key="5">
    <source>
        <dbReference type="ARBA" id="ARBA00022822"/>
    </source>
</evidence>
<dbReference type="RefSeq" id="WP_204698217.1">
    <property type="nucleotide sequence ID" value="NZ_JAFBEC010000007.1"/>
</dbReference>
<sequence length="260" mass="28485">MLEQIIAKKRELIKTLPAQFERQEKPTRGFYQALKDGKEQTGVGLIAEIKRASPSKGDLALGMDILSQAKLYESGGADTISVLTDTPFFKGTNQDLQVVKAVTNIPVLRKDFIIDERQIFESASIGADAILLIAAVLDGKQIEAYTKIATDLGLDVLVEVHNLEELEEVLAYSSPRLLGVNNRDLKTFQTSLDVTEQLVKHIPKECFVVSESGIHKKQDVEQVVQAGADAMLVGEHLVTNGSPTETIPQLKEGAIHANLR</sequence>
<dbReference type="GO" id="GO:0004425">
    <property type="term" value="F:indole-3-glycerol-phosphate synthase activity"/>
    <property type="evidence" value="ECO:0007669"/>
    <property type="project" value="UniProtKB-EC"/>
</dbReference>